<reference evidence="1" key="1">
    <citation type="submission" date="2020-06" db="EMBL/GenBank/DDBJ databases">
        <title>Draft genome of Bugula neritina, a colonial animal packing powerful symbionts and potential medicines.</title>
        <authorList>
            <person name="Rayko M."/>
        </authorList>
    </citation>
    <scope>NUCLEOTIDE SEQUENCE [LARGE SCALE GENOMIC DNA]</scope>
    <source>
        <strain evidence="1">Kwan_BN1</strain>
    </source>
</reference>
<dbReference type="Proteomes" id="UP000593567">
    <property type="component" value="Unassembled WGS sequence"/>
</dbReference>
<proteinExistence type="predicted"/>
<evidence type="ECO:0000313" key="1">
    <source>
        <dbReference type="EMBL" id="KAF6029475.1"/>
    </source>
</evidence>
<name>A0A7J7JU78_BUGNE</name>
<comment type="caution">
    <text evidence="1">The sequence shown here is derived from an EMBL/GenBank/DDBJ whole genome shotgun (WGS) entry which is preliminary data.</text>
</comment>
<accession>A0A7J7JU78</accession>
<gene>
    <name evidence="1" type="ORF">EB796_012162</name>
</gene>
<sequence length="79" mass="9640">MTKTIRRNTIRMAEVWMDDYKKFFYDRFDHELVSHSYYMNKRCIVKKRVERKTALQVFQMRTNQEQSGTYMTGQGNNST</sequence>
<dbReference type="AlphaFoldDB" id="A0A7J7JU78"/>
<keyword evidence="2" id="KW-1185">Reference proteome</keyword>
<dbReference type="Gene3D" id="1.10.8.460">
    <property type="entry name" value="ppGaNTase-T1 linker domain-like"/>
    <property type="match status" value="1"/>
</dbReference>
<organism evidence="1 2">
    <name type="scientific">Bugula neritina</name>
    <name type="common">Brown bryozoan</name>
    <name type="synonym">Sertularia neritina</name>
    <dbReference type="NCBI Taxonomy" id="10212"/>
    <lineage>
        <taxon>Eukaryota</taxon>
        <taxon>Metazoa</taxon>
        <taxon>Spiralia</taxon>
        <taxon>Lophotrochozoa</taxon>
        <taxon>Bryozoa</taxon>
        <taxon>Gymnolaemata</taxon>
        <taxon>Cheilostomatida</taxon>
        <taxon>Flustrina</taxon>
        <taxon>Buguloidea</taxon>
        <taxon>Bugulidae</taxon>
        <taxon>Bugula</taxon>
    </lineage>
</organism>
<evidence type="ECO:0000313" key="2">
    <source>
        <dbReference type="Proteomes" id="UP000593567"/>
    </source>
</evidence>
<protein>
    <submittedName>
        <fullName evidence="1">Uncharacterized protein</fullName>
    </submittedName>
</protein>
<dbReference type="EMBL" id="VXIV02001811">
    <property type="protein sequence ID" value="KAF6029475.1"/>
    <property type="molecule type" value="Genomic_DNA"/>
</dbReference>